<evidence type="ECO:0000313" key="1">
    <source>
        <dbReference type="EMBL" id="THH21528.1"/>
    </source>
</evidence>
<keyword evidence="2" id="KW-1185">Reference proteome</keyword>
<proteinExistence type="predicted"/>
<evidence type="ECO:0000313" key="2">
    <source>
        <dbReference type="Proteomes" id="UP000310158"/>
    </source>
</evidence>
<comment type="caution">
    <text evidence="1">The sequence shown here is derived from an EMBL/GenBank/DDBJ whole genome shotgun (WGS) entry which is preliminary data.</text>
</comment>
<gene>
    <name evidence="1" type="ORF">EW146_g7</name>
</gene>
<dbReference type="AlphaFoldDB" id="A0A4S4MA28"/>
<organism evidence="1 2">
    <name type="scientific">Bondarzewia mesenterica</name>
    <dbReference type="NCBI Taxonomy" id="1095465"/>
    <lineage>
        <taxon>Eukaryota</taxon>
        <taxon>Fungi</taxon>
        <taxon>Dikarya</taxon>
        <taxon>Basidiomycota</taxon>
        <taxon>Agaricomycotina</taxon>
        <taxon>Agaricomycetes</taxon>
        <taxon>Russulales</taxon>
        <taxon>Bondarzewiaceae</taxon>
        <taxon>Bondarzewia</taxon>
    </lineage>
</organism>
<protein>
    <submittedName>
        <fullName evidence="1">Uncharacterized protein</fullName>
    </submittedName>
</protein>
<dbReference type="Proteomes" id="UP000310158">
    <property type="component" value="Unassembled WGS sequence"/>
</dbReference>
<name>A0A4S4MA28_9AGAM</name>
<sequence>MPTQTISPSILAKTTVQHDFPTVFSEINMGLVPSECIWSRATSSTKPQCTAVLLWCSTSGIARVSSSEGRTMCSWNGSAMCVGSSPLLATLFIASPSNRSHRWVRFTARYPAYSAFSIRTLRPPNVARAGTYVTGELRKSNLTTLITLPGHGMGTLLAFPDVEFSIHLTPIPSPPSPSQFATSHTIELNRSASGRTICAQSPLFSLSPSSDAQQQQLFSASKDATLRPC</sequence>
<accession>A0A4S4MA28</accession>
<dbReference type="EMBL" id="SGPL01000001">
    <property type="protein sequence ID" value="THH21528.1"/>
    <property type="molecule type" value="Genomic_DNA"/>
</dbReference>
<reference evidence="1 2" key="1">
    <citation type="submission" date="2019-02" db="EMBL/GenBank/DDBJ databases">
        <title>Genome sequencing of the rare red list fungi Bondarzewia mesenterica.</title>
        <authorList>
            <person name="Buettner E."/>
            <person name="Kellner H."/>
        </authorList>
    </citation>
    <scope>NUCLEOTIDE SEQUENCE [LARGE SCALE GENOMIC DNA]</scope>
    <source>
        <strain evidence="1 2">DSM 108281</strain>
    </source>
</reference>